<reference evidence="2" key="2">
    <citation type="submission" date="2004-02" db="EMBL/GenBank/DDBJ databases">
        <authorList>
            <consortium name="Genoscope"/>
            <consortium name="Whitehead Institute Centre for Genome Research"/>
        </authorList>
    </citation>
    <scope>NUCLEOTIDE SEQUENCE</scope>
</reference>
<dbReference type="AlphaFoldDB" id="Q4RT86"/>
<protein>
    <submittedName>
        <fullName evidence="2">(spotted green pufferfish) hypothetical protein</fullName>
    </submittedName>
</protein>
<keyword evidence="1" id="KW-0472">Membrane</keyword>
<evidence type="ECO:0000256" key="1">
    <source>
        <dbReference type="SAM" id="Phobius"/>
    </source>
</evidence>
<keyword evidence="1" id="KW-0812">Transmembrane</keyword>
<accession>Q4RT86</accession>
<organism evidence="2">
    <name type="scientific">Tetraodon nigroviridis</name>
    <name type="common">Spotted green pufferfish</name>
    <name type="synonym">Chelonodon nigroviridis</name>
    <dbReference type="NCBI Taxonomy" id="99883"/>
    <lineage>
        <taxon>Eukaryota</taxon>
        <taxon>Metazoa</taxon>
        <taxon>Chordata</taxon>
        <taxon>Craniata</taxon>
        <taxon>Vertebrata</taxon>
        <taxon>Euteleostomi</taxon>
        <taxon>Actinopterygii</taxon>
        <taxon>Neopterygii</taxon>
        <taxon>Teleostei</taxon>
        <taxon>Neoteleostei</taxon>
        <taxon>Acanthomorphata</taxon>
        <taxon>Eupercaria</taxon>
        <taxon>Tetraodontiformes</taxon>
        <taxon>Tetradontoidea</taxon>
        <taxon>Tetraodontidae</taxon>
        <taxon>Tetraodon</taxon>
    </lineage>
</organism>
<dbReference type="KEGG" id="tng:GSTEN00029363G001"/>
<keyword evidence="1" id="KW-1133">Transmembrane helix</keyword>
<name>Q4RT86_TETNG</name>
<dbReference type="EMBL" id="CAAE01014998">
    <property type="protein sequence ID" value="CAG08396.1"/>
    <property type="molecule type" value="Genomic_DNA"/>
</dbReference>
<comment type="caution">
    <text evidence="2">The sequence shown here is derived from an EMBL/GenBank/DDBJ whole genome shotgun (WGS) entry which is preliminary data.</text>
</comment>
<reference evidence="2" key="1">
    <citation type="journal article" date="2004" name="Nature">
        <title>Genome duplication in the teleost fish Tetraodon nigroviridis reveals the early vertebrate proto-karyotype.</title>
        <authorList>
            <person name="Jaillon O."/>
            <person name="Aury J.-M."/>
            <person name="Brunet F."/>
            <person name="Petit J.-L."/>
            <person name="Stange-Thomann N."/>
            <person name="Mauceli E."/>
            <person name="Bouneau L."/>
            <person name="Fischer C."/>
            <person name="Ozouf-Costaz C."/>
            <person name="Bernot A."/>
            <person name="Nicaud S."/>
            <person name="Jaffe D."/>
            <person name="Fisher S."/>
            <person name="Lutfalla G."/>
            <person name="Dossat C."/>
            <person name="Segurens B."/>
            <person name="Dasilva C."/>
            <person name="Salanoubat M."/>
            <person name="Levy M."/>
            <person name="Boudet N."/>
            <person name="Castellano S."/>
            <person name="Anthouard V."/>
            <person name="Jubin C."/>
            <person name="Castelli V."/>
            <person name="Katinka M."/>
            <person name="Vacherie B."/>
            <person name="Biemont C."/>
            <person name="Skalli Z."/>
            <person name="Cattolico L."/>
            <person name="Poulain J."/>
            <person name="De Berardinis V."/>
            <person name="Cruaud C."/>
            <person name="Duprat S."/>
            <person name="Brottier P."/>
            <person name="Coutanceau J.-P."/>
            <person name="Gouzy J."/>
            <person name="Parra G."/>
            <person name="Lardier G."/>
            <person name="Chapple C."/>
            <person name="McKernan K.J."/>
            <person name="McEwan P."/>
            <person name="Bosak S."/>
            <person name="Kellis M."/>
            <person name="Volff J.-N."/>
            <person name="Guigo R."/>
            <person name="Zody M.C."/>
            <person name="Mesirov J."/>
            <person name="Lindblad-Toh K."/>
            <person name="Birren B."/>
            <person name="Nusbaum C."/>
            <person name="Kahn D."/>
            <person name="Robinson-Rechavi M."/>
            <person name="Laudet V."/>
            <person name="Schachter V."/>
            <person name="Quetier F."/>
            <person name="Saurin W."/>
            <person name="Scarpelli C."/>
            <person name="Wincker P."/>
            <person name="Lander E.S."/>
            <person name="Weissenbach J."/>
            <person name="Roest Crollius H."/>
        </authorList>
    </citation>
    <scope>NUCLEOTIDE SEQUENCE [LARGE SCALE GENOMIC DNA]</scope>
</reference>
<feature type="transmembrane region" description="Helical" evidence="1">
    <location>
        <begin position="32"/>
        <end position="50"/>
    </location>
</feature>
<proteinExistence type="predicted"/>
<gene>
    <name evidence="2" type="ORF">GSTENG00029363001</name>
</gene>
<evidence type="ECO:0000313" key="2">
    <source>
        <dbReference type="EMBL" id="CAG08396.1"/>
    </source>
</evidence>
<sequence length="55" mass="6382">MVMSLRTCQHGCVGVFFLRLRRICCSFNHAAFPLSCCFFLCFLLIISPHLNRRVC</sequence>